<evidence type="ECO:0000259" key="2">
    <source>
        <dbReference type="Pfam" id="PF07833"/>
    </source>
</evidence>
<dbReference type="Proteomes" id="UP001056500">
    <property type="component" value="Chromosome"/>
</dbReference>
<keyword evidence="4" id="KW-1185">Reference proteome</keyword>
<dbReference type="InterPro" id="IPR016047">
    <property type="entry name" value="M23ase_b-sheet_dom"/>
</dbReference>
<evidence type="ECO:0000259" key="1">
    <source>
        <dbReference type="Pfam" id="PF01551"/>
    </source>
</evidence>
<accession>A0ABY4WLT5</accession>
<dbReference type="Gene3D" id="2.70.70.10">
    <property type="entry name" value="Glucose Permease (Domain IIA)"/>
    <property type="match status" value="1"/>
</dbReference>
<dbReference type="InterPro" id="IPR036582">
    <property type="entry name" value="Mao_N_sf"/>
</dbReference>
<dbReference type="PANTHER" id="PTHR21666">
    <property type="entry name" value="PEPTIDASE-RELATED"/>
    <property type="match status" value="1"/>
</dbReference>
<gene>
    <name evidence="3" type="ORF">NDK47_12260</name>
</gene>
<protein>
    <submittedName>
        <fullName evidence="3">Stalk domain-containing protein</fullName>
    </submittedName>
</protein>
<dbReference type="Gene3D" id="3.30.457.10">
    <property type="entry name" value="Copper amine oxidase-like, N-terminal domain"/>
    <property type="match status" value="1"/>
</dbReference>
<dbReference type="InterPro" id="IPR011055">
    <property type="entry name" value="Dup_hybrid_motif"/>
</dbReference>
<reference evidence="3" key="1">
    <citation type="submission" date="2022-06" db="EMBL/GenBank/DDBJ databases">
        <title>Genome sequencing of Brevibacillus sp. BB3-R1.</title>
        <authorList>
            <person name="Heo J."/>
            <person name="Lee D."/>
            <person name="Won M."/>
            <person name="Han B.-H."/>
            <person name="Hong S.-B."/>
            <person name="Kwon S.-W."/>
        </authorList>
    </citation>
    <scope>NUCLEOTIDE SEQUENCE</scope>
    <source>
        <strain evidence="3">BB3-R1</strain>
    </source>
</reference>
<dbReference type="SUPFAM" id="SSF51261">
    <property type="entry name" value="Duplicated hybrid motif"/>
    <property type="match status" value="1"/>
</dbReference>
<proteinExistence type="predicted"/>
<evidence type="ECO:0000313" key="4">
    <source>
        <dbReference type="Proteomes" id="UP001056500"/>
    </source>
</evidence>
<dbReference type="EMBL" id="CP098755">
    <property type="protein sequence ID" value="USG67998.1"/>
    <property type="molecule type" value="Genomic_DNA"/>
</dbReference>
<dbReference type="CDD" id="cd12797">
    <property type="entry name" value="M23_peptidase"/>
    <property type="match status" value="1"/>
</dbReference>
<evidence type="ECO:0000313" key="3">
    <source>
        <dbReference type="EMBL" id="USG67998.1"/>
    </source>
</evidence>
<dbReference type="RefSeq" id="WP_251875229.1">
    <property type="nucleotide sequence ID" value="NZ_CP098755.1"/>
</dbReference>
<feature type="domain" description="M23ase beta-sheet core" evidence="1">
    <location>
        <begin position="218"/>
        <end position="319"/>
    </location>
</feature>
<feature type="domain" description="Copper amine oxidase-like N-terminal" evidence="2">
    <location>
        <begin position="47"/>
        <end position="153"/>
    </location>
</feature>
<dbReference type="Pfam" id="PF01551">
    <property type="entry name" value="Peptidase_M23"/>
    <property type="match status" value="1"/>
</dbReference>
<dbReference type="InterPro" id="IPR050570">
    <property type="entry name" value="Cell_wall_metabolism_enzyme"/>
</dbReference>
<dbReference type="SUPFAM" id="SSF55383">
    <property type="entry name" value="Copper amine oxidase, domain N"/>
    <property type="match status" value="1"/>
</dbReference>
<name>A0ABY4WLT5_9BACL</name>
<dbReference type="Pfam" id="PF07833">
    <property type="entry name" value="Cu_amine_oxidN1"/>
    <property type="match status" value="1"/>
</dbReference>
<dbReference type="InterPro" id="IPR012854">
    <property type="entry name" value="Cu_amine_oxidase-like_N"/>
</dbReference>
<sequence length="337" mass="37328">MNRCLHSNSSRLISRILGAFLLVTVFTIFHSKAAFAQSPGPVISLIVDGIGVKTDVPPLHQNGRILVPIRFVAEQLGTKVSYDADSRRVTLRDGVNQVAVFADSRIGYVNGERVTLDTATVIQNQRTMIPVRFVSETLGYSVAWDNRAKVVKIRTRDEDHEQSAKIAASPVTAQVKNADLLSERYVFPFDKHSHYEAYGDSYGSAREWSESHSGNARSHEGIDIMAPQGTPVYSVGDGVINRIGWNTYGGWRINITDDSGKFKMYYAHLQAYCPDLQVGTRIQAGQLIGFVGTTGYGAPGTSGMFPPHLHFGLYRASDDVAFNPYSYLQFWENNKVD</sequence>
<organism evidence="3 4">
    <name type="scientific">Brevibacillus ruminantium</name>
    <dbReference type="NCBI Taxonomy" id="2950604"/>
    <lineage>
        <taxon>Bacteria</taxon>
        <taxon>Bacillati</taxon>
        <taxon>Bacillota</taxon>
        <taxon>Bacilli</taxon>
        <taxon>Bacillales</taxon>
        <taxon>Paenibacillaceae</taxon>
        <taxon>Brevibacillus</taxon>
    </lineage>
</organism>
<dbReference type="PANTHER" id="PTHR21666:SF270">
    <property type="entry name" value="MUREIN HYDROLASE ACTIVATOR ENVC"/>
    <property type="match status" value="1"/>
</dbReference>